<proteinExistence type="predicted"/>
<comment type="caution">
    <text evidence="1">The sequence shown here is derived from an EMBL/GenBank/DDBJ whole genome shotgun (WGS) entry which is preliminary data.</text>
</comment>
<gene>
    <name evidence="1" type="ORF">Ctob_016758</name>
</gene>
<dbReference type="Proteomes" id="UP000037460">
    <property type="component" value="Unassembled WGS sequence"/>
</dbReference>
<protein>
    <submittedName>
        <fullName evidence="1">Uncharacterized protein</fullName>
    </submittedName>
</protein>
<evidence type="ECO:0000313" key="2">
    <source>
        <dbReference type="Proteomes" id="UP000037460"/>
    </source>
</evidence>
<evidence type="ECO:0000313" key="1">
    <source>
        <dbReference type="EMBL" id="KOO43434.1"/>
    </source>
</evidence>
<sequence length="221" mass="23360">MIASRTAAASFLLFAPLPPTIRVFTFLFANIVHIDATVVCPHCKDTILPAAHVATACPLVTELTNNAAIFTAKKLGSSPTVVHSLTHELATQFTRPVIDAIVGLACAPVHGLSIDFTDAAYTQSNAVVKAAVYGHCSFAEASAVLSERLDAATQPLEVEKIRGAMDTLKSASEAAVNTATGTFMFIWAKVSNVISKRTDFTFKLEAVGKSKATSHSATLVR</sequence>
<keyword evidence="2" id="KW-1185">Reference proteome</keyword>
<accession>A0A0M0KX89</accession>
<organism evidence="1 2">
    <name type="scientific">Chrysochromulina tobinii</name>
    <dbReference type="NCBI Taxonomy" id="1460289"/>
    <lineage>
        <taxon>Eukaryota</taxon>
        <taxon>Haptista</taxon>
        <taxon>Haptophyta</taxon>
        <taxon>Prymnesiophyceae</taxon>
        <taxon>Prymnesiales</taxon>
        <taxon>Chrysochromulinaceae</taxon>
        <taxon>Chrysochromulina</taxon>
    </lineage>
</organism>
<dbReference type="EMBL" id="JWZX01000570">
    <property type="protein sequence ID" value="KOO43434.1"/>
    <property type="molecule type" value="Genomic_DNA"/>
</dbReference>
<name>A0A0M0KX89_9EUKA</name>
<feature type="non-terminal residue" evidence="1">
    <location>
        <position position="221"/>
    </location>
</feature>
<dbReference type="AlphaFoldDB" id="A0A0M0KX89"/>
<reference evidence="2" key="1">
    <citation type="journal article" date="2015" name="PLoS Genet.">
        <title>Genome Sequence and Transcriptome Analyses of Chrysochromulina tobin: Metabolic Tools for Enhanced Algal Fitness in the Prominent Order Prymnesiales (Haptophyceae).</title>
        <authorList>
            <person name="Hovde B.T."/>
            <person name="Deodato C.R."/>
            <person name="Hunsperger H.M."/>
            <person name="Ryken S.A."/>
            <person name="Yost W."/>
            <person name="Jha R.K."/>
            <person name="Patterson J."/>
            <person name="Monnat R.J. Jr."/>
            <person name="Barlow S.B."/>
            <person name="Starkenburg S.R."/>
            <person name="Cattolico R.A."/>
        </authorList>
    </citation>
    <scope>NUCLEOTIDE SEQUENCE</scope>
    <source>
        <strain evidence="2">CCMP291</strain>
    </source>
</reference>